<dbReference type="AlphaFoldDB" id="A0A0W8FC05"/>
<keyword evidence="1" id="KW-0812">Transmembrane</keyword>
<evidence type="ECO:0000256" key="1">
    <source>
        <dbReference type="SAM" id="Phobius"/>
    </source>
</evidence>
<sequence>MHTELDLYLVFFFLVHVLISTKFTLARWRVGHEKLVNLLLIAIGVLSFWSILGID</sequence>
<proteinExistence type="predicted"/>
<reference evidence="2" key="1">
    <citation type="journal article" date="2015" name="Proc. Natl. Acad. Sci. U.S.A.">
        <title>Networks of energetic and metabolic interactions define dynamics in microbial communities.</title>
        <authorList>
            <person name="Embree M."/>
            <person name="Liu J.K."/>
            <person name="Al-Bassam M.M."/>
            <person name="Zengler K."/>
        </authorList>
    </citation>
    <scope>NUCLEOTIDE SEQUENCE</scope>
</reference>
<accession>A0A0W8FC05</accession>
<protein>
    <submittedName>
        <fullName evidence="2">Uncharacterized protein</fullName>
    </submittedName>
</protein>
<comment type="caution">
    <text evidence="2">The sequence shown here is derived from an EMBL/GenBank/DDBJ whole genome shotgun (WGS) entry which is preliminary data.</text>
</comment>
<keyword evidence="1" id="KW-1133">Transmembrane helix</keyword>
<feature type="transmembrane region" description="Helical" evidence="1">
    <location>
        <begin position="35"/>
        <end position="54"/>
    </location>
</feature>
<name>A0A0W8FC05_9ZZZZ</name>
<dbReference type="EMBL" id="LNQE01001401">
    <property type="protein sequence ID" value="KUG18130.1"/>
    <property type="molecule type" value="Genomic_DNA"/>
</dbReference>
<evidence type="ECO:0000313" key="2">
    <source>
        <dbReference type="EMBL" id="KUG18130.1"/>
    </source>
</evidence>
<feature type="transmembrane region" description="Helical" evidence="1">
    <location>
        <begin position="6"/>
        <end position="23"/>
    </location>
</feature>
<organism evidence="2">
    <name type="scientific">hydrocarbon metagenome</name>
    <dbReference type="NCBI Taxonomy" id="938273"/>
    <lineage>
        <taxon>unclassified sequences</taxon>
        <taxon>metagenomes</taxon>
        <taxon>ecological metagenomes</taxon>
    </lineage>
</organism>
<keyword evidence="1" id="KW-0472">Membrane</keyword>
<gene>
    <name evidence="2" type="ORF">ASZ90_012168</name>
</gene>